<dbReference type="HOGENOM" id="CLU_2763025_0_0_1"/>
<name>D7TX85_VITVI</name>
<dbReference type="AlphaFoldDB" id="D7TX85"/>
<reference evidence="2" key="1">
    <citation type="journal article" date="2007" name="Nature">
        <title>The grapevine genome sequence suggests ancestral hexaploidization in major angiosperm phyla.</title>
        <authorList>
            <consortium name="The French-Italian Public Consortium for Grapevine Genome Characterization."/>
            <person name="Jaillon O."/>
            <person name="Aury J.-M."/>
            <person name="Noel B."/>
            <person name="Policriti A."/>
            <person name="Clepet C."/>
            <person name="Casagrande A."/>
            <person name="Choisne N."/>
            <person name="Aubourg S."/>
            <person name="Vitulo N."/>
            <person name="Jubin C."/>
            <person name="Vezzi A."/>
            <person name="Legeai F."/>
            <person name="Hugueney P."/>
            <person name="Dasilva C."/>
            <person name="Horner D."/>
            <person name="Mica E."/>
            <person name="Jublot D."/>
            <person name="Poulain J."/>
            <person name="Bruyere C."/>
            <person name="Billault A."/>
            <person name="Segurens B."/>
            <person name="Gouyvenoux M."/>
            <person name="Ugarte E."/>
            <person name="Cattonaro F."/>
            <person name="Anthouard V."/>
            <person name="Vico V."/>
            <person name="Del Fabbro C."/>
            <person name="Alaux M."/>
            <person name="Di Gaspero G."/>
            <person name="Dumas V."/>
            <person name="Felice N."/>
            <person name="Paillard S."/>
            <person name="Juman I."/>
            <person name="Moroldo M."/>
            <person name="Scalabrin S."/>
            <person name="Canaguier A."/>
            <person name="Le Clainche I."/>
            <person name="Malacrida G."/>
            <person name="Durand E."/>
            <person name="Pesole G."/>
            <person name="Laucou V."/>
            <person name="Chatelet P."/>
            <person name="Merdinoglu D."/>
            <person name="Delledonne M."/>
            <person name="Pezzotti M."/>
            <person name="Lecharny A."/>
            <person name="Scarpelli C."/>
            <person name="Artiguenave F."/>
            <person name="Pe M.E."/>
            <person name="Valle G."/>
            <person name="Morgante M."/>
            <person name="Caboche M."/>
            <person name="Adam-Blondon A.-F."/>
            <person name="Weissenbach J."/>
            <person name="Quetier F."/>
            <person name="Wincker P."/>
        </authorList>
    </citation>
    <scope>NUCLEOTIDE SEQUENCE [LARGE SCALE GENOMIC DNA]</scope>
    <source>
        <strain evidence="2">cv. Pinot noir / PN40024</strain>
    </source>
</reference>
<proteinExistence type="predicted"/>
<sequence length="70" mass="7881">MADSDQDIPHPLPAIRYSSYGLLEMKAMISLPLFSVSWKIKMSESIEVAKALLHTLERDLFLKVHDAGQP</sequence>
<evidence type="ECO:0000313" key="2">
    <source>
        <dbReference type="Proteomes" id="UP000009183"/>
    </source>
</evidence>
<dbReference type="Proteomes" id="UP000009183">
    <property type="component" value="Chromosome 13"/>
</dbReference>
<gene>
    <name evidence="1" type="ordered locus">VIT_13s0084g00710</name>
</gene>
<organism evidence="1 2">
    <name type="scientific">Vitis vinifera</name>
    <name type="common">Grape</name>
    <dbReference type="NCBI Taxonomy" id="29760"/>
    <lineage>
        <taxon>Eukaryota</taxon>
        <taxon>Viridiplantae</taxon>
        <taxon>Streptophyta</taxon>
        <taxon>Embryophyta</taxon>
        <taxon>Tracheophyta</taxon>
        <taxon>Spermatophyta</taxon>
        <taxon>Magnoliopsida</taxon>
        <taxon>eudicotyledons</taxon>
        <taxon>Gunneridae</taxon>
        <taxon>Pentapetalae</taxon>
        <taxon>rosids</taxon>
        <taxon>Vitales</taxon>
        <taxon>Vitaceae</taxon>
        <taxon>Viteae</taxon>
        <taxon>Vitis</taxon>
    </lineage>
</organism>
<evidence type="ECO:0000313" key="1">
    <source>
        <dbReference type="EMBL" id="CBI35110.3"/>
    </source>
</evidence>
<dbReference type="EMBL" id="FN596254">
    <property type="protein sequence ID" value="CBI35110.3"/>
    <property type="molecule type" value="Genomic_DNA"/>
</dbReference>
<accession>D7TX85</accession>
<dbReference type="PaxDb" id="29760-VIT_13s0084g00710.t01"/>
<dbReference type="InParanoid" id="D7TX85"/>
<protein>
    <submittedName>
        <fullName evidence="1">Uncharacterized protein</fullName>
    </submittedName>
</protein>
<keyword evidence="2" id="KW-1185">Reference proteome</keyword>